<dbReference type="PANTHER" id="PTHR33932">
    <property type="entry name" value="NA(+)/H(+) ANTIPORTER SUBUNIT B"/>
    <property type="match status" value="1"/>
</dbReference>
<feature type="non-terminal residue" evidence="8">
    <location>
        <position position="1"/>
    </location>
</feature>
<dbReference type="InterPro" id="IPR007182">
    <property type="entry name" value="MnhB"/>
</dbReference>
<keyword evidence="2" id="KW-1003">Cell membrane</keyword>
<sequence>AVLATTIRKEDRDTEKASLILSTGCKFLFPFILLFGAYIFIHGHLTPGGGFQGGAIIASAFLLMYLGCHKEKRINETGIIISESLGGLVFVIIGLIGLAVGTHHFLNNFMPKGELNTLLSAGIIPIIYIAIGFKVGSELSRIIDQLMEES</sequence>
<dbReference type="NCBIfam" id="NF006248">
    <property type="entry name" value="PRK08386.1"/>
    <property type="match status" value="1"/>
</dbReference>
<comment type="subcellular location">
    <subcellularLocation>
        <location evidence="1">Cell membrane</location>
        <topology evidence="1">Multi-pass membrane protein</topology>
    </subcellularLocation>
</comment>
<feature type="transmembrane region" description="Helical" evidence="6">
    <location>
        <begin position="17"/>
        <end position="41"/>
    </location>
</feature>
<keyword evidence="4 6" id="KW-1133">Transmembrane helix</keyword>
<reference evidence="8" key="1">
    <citation type="journal article" date="2014" name="Front. Microbiol.">
        <title>High frequency of phylogenetically diverse reductive dehalogenase-homologous genes in deep subseafloor sedimentary metagenomes.</title>
        <authorList>
            <person name="Kawai M."/>
            <person name="Futagami T."/>
            <person name="Toyoda A."/>
            <person name="Takaki Y."/>
            <person name="Nishi S."/>
            <person name="Hori S."/>
            <person name="Arai W."/>
            <person name="Tsubouchi T."/>
            <person name="Morono Y."/>
            <person name="Uchiyama I."/>
            <person name="Ito T."/>
            <person name="Fujiyama A."/>
            <person name="Inagaki F."/>
            <person name="Takami H."/>
        </authorList>
    </citation>
    <scope>NUCLEOTIDE SEQUENCE</scope>
    <source>
        <strain evidence="8">Expedition CK06-06</strain>
    </source>
</reference>
<accession>X1FJL4</accession>
<evidence type="ECO:0000256" key="5">
    <source>
        <dbReference type="ARBA" id="ARBA00023136"/>
    </source>
</evidence>
<keyword evidence="5 6" id="KW-0472">Membrane</keyword>
<name>X1FJL4_9ZZZZ</name>
<dbReference type="Pfam" id="PF04039">
    <property type="entry name" value="MnhB"/>
    <property type="match status" value="1"/>
</dbReference>
<feature type="transmembrane region" description="Helical" evidence="6">
    <location>
        <begin position="47"/>
        <end position="66"/>
    </location>
</feature>
<feature type="transmembrane region" description="Helical" evidence="6">
    <location>
        <begin position="87"/>
        <end position="106"/>
    </location>
</feature>
<evidence type="ECO:0000256" key="2">
    <source>
        <dbReference type="ARBA" id="ARBA00022475"/>
    </source>
</evidence>
<evidence type="ECO:0000256" key="3">
    <source>
        <dbReference type="ARBA" id="ARBA00022692"/>
    </source>
</evidence>
<organism evidence="8">
    <name type="scientific">marine sediment metagenome</name>
    <dbReference type="NCBI Taxonomy" id="412755"/>
    <lineage>
        <taxon>unclassified sequences</taxon>
        <taxon>metagenomes</taxon>
        <taxon>ecological metagenomes</taxon>
    </lineage>
</organism>
<comment type="caution">
    <text evidence="8">The sequence shown here is derived from an EMBL/GenBank/DDBJ whole genome shotgun (WGS) entry which is preliminary data.</text>
</comment>
<dbReference type="PANTHER" id="PTHR33932:SF4">
    <property type="entry name" value="NA(+)_H(+) ANTIPORTER SUBUNIT B"/>
    <property type="match status" value="1"/>
</dbReference>
<proteinExistence type="predicted"/>
<evidence type="ECO:0000256" key="4">
    <source>
        <dbReference type="ARBA" id="ARBA00022989"/>
    </source>
</evidence>
<gene>
    <name evidence="8" type="ORF">S03H2_25441</name>
</gene>
<evidence type="ECO:0000259" key="7">
    <source>
        <dbReference type="Pfam" id="PF04039"/>
    </source>
</evidence>
<evidence type="ECO:0000256" key="6">
    <source>
        <dbReference type="SAM" id="Phobius"/>
    </source>
</evidence>
<dbReference type="EMBL" id="BARU01014403">
    <property type="protein sequence ID" value="GAH32720.1"/>
    <property type="molecule type" value="Genomic_DNA"/>
</dbReference>
<feature type="domain" description="Na+/H+ antiporter MnhB subunit-related protein" evidence="7">
    <location>
        <begin position="20"/>
        <end position="139"/>
    </location>
</feature>
<evidence type="ECO:0000313" key="8">
    <source>
        <dbReference type="EMBL" id="GAH32720.1"/>
    </source>
</evidence>
<keyword evidence="3 6" id="KW-0812">Transmembrane</keyword>
<dbReference type="InterPro" id="IPR050622">
    <property type="entry name" value="CPA3_antiporter_subunitB"/>
</dbReference>
<evidence type="ECO:0000256" key="1">
    <source>
        <dbReference type="ARBA" id="ARBA00004651"/>
    </source>
</evidence>
<feature type="transmembrane region" description="Helical" evidence="6">
    <location>
        <begin position="118"/>
        <end position="137"/>
    </location>
</feature>
<dbReference type="GO" id="GO:0005886">
    <property type="term" value="C:plasma membrane"/>
    <property type="evidence" value="ECO:0007669"/>
    <property type="project" value="UniProtKB-SubCell"/>
</dbReference>
<dbReference type="AlphaFoldDB" id="X1FJL4"/>
<protein>
    <recommendedName>
        <fullName evidence="7">Na+/H+ antiporter MnhB subunit-related protein domain-containing protein</fullName>
    </recommendedName>
</protein>